<proteinExistence type="predicted"/>
<dbReference type="EMBL" id="JAEPRE010000027">
    <property type="protein sequence ID" value="KAG2235805.1"/>
    <property type="molecule type" value="Genomic_DNA"/>
</dbReference>
<organism evidence="1 2">
    <name type="scientific">Thamnidium elegans</name>
    <dbReference type="NCBI Taxonomy" id="101142"/>
    <lineage>
        <taxon>Eukaryota</taxon>
        <taxon>Fungi</taxon>
        <taxon>Fungi incertae sedis</taxon>
        <taxon>Mucoromycota</taxon>
        <taxon>Mucoromycotina</taxon>
        <taxon>Mucoromycetes</taxon>
        <taxon>Mucorales</taxon>
        <taxon>Mucorineae</taxon>
        <taxon>Mucoraceae</taxon>
        <taxon>Thamnidium</taxon>
    </lineage>
</organism>
<keyword evidence="2" id="KW-1185">Reference proteome</keyword>
<dbReference type="AlphaFoldDB" id="A0A8H7VWH5"/>
<sequence>MTRIDVSFLYPLRLGVIISGAGFGVLEATKSSNINSKPRILNTDFLDDSLSMFLNSRANAIINIDISLKSTTLSLSLLNDEGLVEDIFDHNHFTNEKYLPSLGSFYQVSHITTLVVKEQFISFADMYLVNIINNLADDEDDHYSIYDIEEILGNCLSSNEDLVSTEQKVYIKAFLLMYMTYIKEIILSKLRDHLNCDDMNIGYAISIEKFLLDGVVETINDFRKIVHTSGLVQKNDRSKKLRIITQGDDILPTIQKYLHLELPLKSYFVLAQLHEGHIQLTLNQTVTCPDLKEEQESIIIEDKMVPIENIYDSLCLNVWNNLIENNDLIKLCDEHNMSDTDGVLDLFSLKTIKEFKSNFKQYISENVPIYNKDLQRGKKTALQLNKSCHCKLYLSADDIIEISFKPVLQETIFNVSTSLLNKELFGNYENIRYLFSLICFDYNSQFQHSITTILQEESDDFNHQHGIYTHYLTIPELSVFKQRPYTYRSFHAGSSTSTEELSPLFKNKITDTLEFEYGYNTIFPFLKMGDVVSGVQVII</sequence>
<dbReference type="Proteomes" id="UP000613177">
    <property type="component" value="Unassembled WGS sequence"/>
</dbReference>
<protein>
    <submittedName>
        <fullName evidence="1">Uncharacterized protein</fullName>
    </submittedName>
</protein>
<accession>A0A8H7VWH5</accession>
<reference evidence="1" key="1">
    <citation type="submission" date="2021-01" db="EMBL/GenBank/DDBJ databases">
        <title>Metabolic potential, ecology and presence of endohyphal bacteria is reflected in genomic diversity of Mucoromycotina.</title>
        <authorList>
            <person name="Muszewska A."/>
            <person name="Okrasinska A."/>
            <person name="Steczkiewicz K."/>
            <person name="Drgas O."/>
            <person name="Orlowska M."/>
            <person name="Perlinska-Lenart U."/>
            <person name="Aleksandrzak-Piekarczyk T."/>
            <person name="Szatraj K."/>
            <person name="Zielenkiewicz U."/>
            <person name="Pilsyk S."/>
            <person name="Malc E."/>
            <person name="Mieczkowski P."/>
            <person name="Kruszewska J.S."/>
            <person name="Biernat P."/>
            <person name="Pawlowska J."/>
        </authorList>
    </citation>
    <scope>NUCLEOTIDE SEQUENCE</scope>
    <source>
        <strain evidence="1">WA0000018081</strain>
    </source>
</reference>
<evidence type="ECO:0000313" key="2">
    <source>
        <dbReference type="Proteomes" id="UP000613177"/>
    </source>
</evidence>
<evidence type="ECO:0000313" key="1">
    <source>
        <dbReference type="EMBL" id="KAG2235805.1"/>
    </source>
</evidence>
<comment type="caution">
    <text evidence="1">The sequence shown here is derived from an EMBL/GenBank/DDBJ whole genome shotgun (WGS) entry which is preliminary data.</text>
</comment>
<gene>
    <name evidence="1" type="ORF">INT48_001031</name>
</gene>
<name>A0A8H7VWH5_9FUNG</name>